<comment type="catalytic activity">
    <reaction evidence="6">
        <text>L-threonyl-[protein] + ATP = 3-O-(5'-adenylyl)-L-threonyl-[protein] + diphosphate</text>
        <dbReference type="Rhea" id="RHEA:54292"/>
        <dbReference type="Rhea" id="RHEA-COMP:11060"/>
        <dbReference type="Rhea" id="RHEA-COMP:13847"/>
        <dbReference type="ChEBI" id="CHEBI:30013"/>
        <dbReference type="ChEBI" id="CHEBI:30616"/>
        <dbReference type="ChEBI" id="CHEBI:33019"/>
        <dbReference type="ChEBI" id="CHEBI:138113"/>
        <dbReference type="EC" id="2.7.7.108"/>
    </reaction>
</comment>
<dbReference type="RefSeq" id="WP_072949778.1">
    <property type="nucleotide sequence ID" value="NZ_FNSV01000001.1"/>
</dbReference>
<evidence type="ECO:0000256" key="5">
    <source>
        <dbReference type="ARBA" id="ARBA00034531"/>
    </source>
</evidence>
<dbReference type="PROSITE" id="PS51459">
    <property type="entry name" value="FIDO"/>
    <property type="match status" value="1"/>
</dbReference>
<dbReference type="Proteomes" id="UP000183561">
    <property type="component" value="Unassembled WGS sequence"/>
</dbReference>
<dbReference type="PANTHER" id="PTHR39560">
    <property type="entry name" value="PROTEIN ADENYLYLTRANSFERASE FIC-RELATED"/>
    <property type="match status" value="1"/>
</dbReference>
<evidence type="ECO:0000313" key="11">
    <source>
        <dbReference type="Proteomes" id="UP000183561"/>
    </source>
</evidence>
<keyword evidence="3" id="KW-0547">Nucleotide-binding</keyword>
<reference evidence="11" key="1">
    <citation type="submission" date="2016-10" db="EMBL/GenBank/DDBJ databases">
        <authorList>
            <person name="Varghese N."/>
            <person name="Submissions S."/>
        </authorList>
    </citation>
    <scope>NUCLEOTIDE SEQUENCE [LARGE SCALE GENOMIC DNA]</scope>
    <source>
        <strain evidence="11">DSM 44498</strain>
    </source>
</reference>
<evidence type="ECO:0000313" key="10">
    <source>
        <dbReference type="EMBL" id="SEB29340.1"/>
    </source>
</evidence>
<feature type="domain" description="Fido" evidence="9">
    <location>
        <begin position="79"/>
        <end position="242"/>
    </location>
</feature>
<evidence type="ECO:0000256" key="4">
    <source>
        <dbReference type="ARBA" id="ARBA00022840"/>
    </source>
</evidence>
<evidence type="ECO:0000256" key="6">
    <source>
        <dbReference type="ARBA" id="ARBA00047939"/>
    </source>
</evidence>
<dbReference type="AlphaFoldDB" id="A0A1H4I602"/>
<gene>
    <name evidence="10" type="ORF">SAMN04490239_0074</name>
</gene>
<sequence>MTRPRPFSQEWIDYFIPSTVHWDATGFPDISGAVMRNLVRVSADRPYGITDPEVLDVYEGLATYKRMSELRREPIPGNYDLTHLRRIHHHLFQDVYPWAGELRTAPRDWPMVKHGPDVQAYRRGVRNPPEIAHRYFAAKEIRGYGTAVLERMAAKNHLRGLDRETFVDELTKVWARINYVHPFREGNTRAQFAFFTQLSADAGYSFQTARFQPAEANLPHENSLVGDLREQFVWGRFEYMQTGDTTLLRETIDAAVVVASAPPDRTESTPAPSYDLSAVRTATAGHPRPIGRMLSGSTESRGESVEALGPERAPAHDAGYEL</sequence>
<dbReference type="GO" id="GO:0051302">
    <property type="term" value="P:regulation of cell division"/>
    <property type="evidence" value="ECO:0007669"/>
    <property type="project" value="TreeGrafter"/>
</dbReference>
<evidence type="ECO:0000256" key="2">
    <source>
        <dbReference type="ARBA" id="ARBA00022695"/>
    </source>
</evidence>
<dbReference type="InterPro" id="IPR003812">
    <property type="entry name" value="Fido"/>
</dbReference>
<keyword evidence="11" id="KW-1185">Reference proteome</keyword>
<dbReference type="GO" id="GO:0005524">
    <property type="term" value="F:ATP binding"/>
    <property type="evidence" value="ECO:0007669"/>
    <property type="project" value="UniProtKB-KW"/>
</dbReference>
<comment type="catalytic activity">
    <reaction evidence="7">
        <text>L-tyrosyl-[protein] + ATP = O-(5'-adenylyl)-L-tyrosyl-[protein] + diphosphate</text>
        <dbReference type="Rhea" id="RHEA:54288"/>
        <dbReference type="Rhea" id="RHEA-COMP:10136"/>
        <dbReference type="Rhea" id="RHEA-COMP:13846"/>
        <dbReference type="ChEBI" id="CHEBI:30616"/>
        <dbReference type="ChEBI" id="CHEBI:33019"/>
        <dbReference type="ChEBI" id="CHEBI:46858"/>
        <dbReference type="ChEBI" id="CHEBI:83624"/>
        <dbReference type="EC" id="2.7.7.108"/>
    </reaction>
</comment>
<keyword evidence="2" id="KW-0548">Nucleotidyltransferase</keyword>
<dbReference type="Pfam" id="PF02661">
    <property type="entry name" value="Fic"/>
    <property type="match status" value="1"/>
</dbReference>
<dbReference type="Gene3D" id="1.10.3290.10">
    <property type="entry name" value="Fido-like domain"/>
    <property type="match status" value="1"/>
</dbReference>
<dbReference type="OrthoDB" id="9813719at2"/>
<keyword evidence="1" id="KW-0808">Transferase</keyword>
<evidence type="ECO:0000256" key="8">
    <source>
        <dbReference type="SAM" id="MobiDB-lite"/>
    </source>
</evidence>
<dbReference type="InterPro" id="IPR036597">
    <property type="entry name" value="Fido-like_dom_sf"/>
</dbReference>
<dbReference type="EMBL" id="FNSV01000001">
    <property type="protein sequence ID" value="SEB29340.1"/>
    <property type="molecule type" value="Genomic_DNA"/>
</dbReference>
<name>A0A1H4I602_9NOCA</name>
<dbReference type="GO" id="GO:0070733">
    <property type="term" value="F:AMPylase activity"/>
    <property type="evidence" value="ECO:0007669"/>
    <property type="project" value="UniProtKB-EC"/>
</dbReference>
<organism evidence="10 11">
    <name type="scientific">Rhodococcus koreensis</name>
    <dbReference type="NCBI Taxonomy" id="99653"/>
    <lineage>
        <taxon>Bacteria</taxon>
        <taxon>Bacillati</taxon>
        <taxon>Actinomycetota</taxon>
        <taxon>Actinomycetes</taxon>
        <taxon>Mycobacteriales</taxon>
        <taxon>Nocardiaceae</taxon>
        <taxon>Rhodococcus</taxon>
    </lineage>
</organism>
<keyword evidence="4" id="KW-0067">ATP-binding</keyword>
<proteinExistence type="predicted"/>
<evidence type="ECO:0000259" key="9">
    <source>
        <dbReference type="PROSITE" id="PS51459"/>
    </source>
</evidence>
<dbReference type="PANTHER" id="PTHR39560:SF1">
    <property type="entry name" value="PROTEIN ADENYLYLTRANSFERASE FIC-RELATED"/>
    <property type="match status" value="1"/>
</dbReference>
<feature type="compositionally biased region" description="Basic and acidic residues" evidence="8">
    <location>
        <begin position="313"/>
        <end position="322"/>
    </location>
</feature>
<dbReference type="SUPFAM" id="SSF140931">
    <property type="entry name" value="Fic-like"/>
    <property type="match status" value="1"/>
</dbReference>
<feature type="region of interest" description="Disordered" evidence="8">
    <location>
        <begin position="280"/>
        <end position="322"/>
    </location>
</feature>
<evidence type="ECO:0000256" key="7">
    <source>
        <dbReference type="ARBA" id="ARBA00048696"/>
    </source>
</evidence>
<protein>
    <recommendedName>
        <fullName evidence="5">protein adenylyltransferase</fullName>
        <ecNumber evidence="5">2.7.7.108</ecNumber>
    </recommendedName>
</protein>
<dbReference type="EC" id="2.7.7.108" evidence="5"/>
<accession>A0A1H4I602</accession>
<evidence type="ECO:0000256" key="3">
    <source>
        <dbReference type="ARBA" id="ARBA00022741"/>
    </source>
</evidence>
<evidence type="ECO:0000256" key="1">
    <source>
        <dbReference type="ARBA" id="ARBA00022679"/>
    </source>
</evidence>